<keyword evidence="2" id="KW-0812">Transmembrane</keyword>
<feature type="compositionally biased region" description="Low complexity" evidence="1">
    <location>
        <begin position="8"/>
        <end position="18"/>
    </location>
</feature>
<keyword evidence="2" id="KW-1133">Transmembrane helix</keyword>
<evidence type="ECO:0000256" key="2">
    <source>
        <dbReference type="SAM" id="Phobius"/>
    </source>
</evidence>
<dbReference type="RefSeq" id="WP_070638231.1">
    <property type="nucleotide sequence ID" value="NZ_CP126965.1"/>
</dbReference>
<dbReference type="InterPro" id="IPR046550">
    <property type="entry name" value="DUF6704"/>
</dbReference>
<evidence type="ECO:0000313" key="4">
    <source>
        <dbReference type="Proteomes" id="UP000196230"/>
    </source>
</evidence>
<dbReference type="EMBL" id="FUKP01000012">
    <property type="protein sequence ID" value="SJN17875.1"/>
    <property type="molecule type" value="Genomic_DNA"/>
</dbReference>
<proteinExistence type="predicted"/>
<accession>A0A1R4IDF7</accession>
<feature type="region of interest" description="Disordered" evidence="1">
    <location>
        <begin position="1"/>
        <end position="35"/>
    </location>
</feature>
<dbReference type="NCBIfam" id="NF041681">
    <property type="entry name" value="HGxxPAAW"/>
    <property type="match status" value="1"/>
</dbReference>
<dbReference type="Proteomes" id="UP000196230">
    <property type="component" value="Unassembled WGS sequence"/>
</dbReference>
<dbReference type="Pfam" id="PF20447">
    <property type="entry name" value="DUF6704"/>
    <property type="match status" value="1"/>
</dbReference>
<protein>
    <submittedName>
        <fullName evidence="3">Uncharacterized protein</fullName>
    </submittedName>
</protein>
<evidence type="ECO:0000256" key="1">
    <source>
        <dbReference type="SAM" id="MobiDB-lite"/>
    </source>
</evidence>
<name>A0A1R4IDF7_9MICC</name>
<feature type="transmembrane region" description="Helical" evidence="2">
    <location>
        <begin position="41"/>
        <end position="61"/>
    </location>
</feature>
<gene>
    <name evidence="3" type="ORF">FM125_01655</name>
</gene>
<organism evidence="3 4">
    <name type="scientific">Micrococcus lylae</name>
    <dbReference type="NCBI Taxonomy" id="1273"/>
    <lineage>
        <taxon>Bacteria</taxon>
        <taxon>Bacillati</taxon>
        <taxon>Actinomycetota</taxon>
        <taxon>Actinomycetes</taxon>
        <taxon>Micrococcales</taxon>
        <taxon>Micrococcaceae</taxon>
        <taxon>Micrococcus</taxon>
    </lineage>
</organism>
<evidence type="ECO:0000313" key="3">
    <source>
        <dbReference type="EMBL" id="SJN17875.1"/>
    </source>
</evidence>
<reference evidence="3 4" key="1">
    <citation type="submission" date="2017-02" db="EMBL/GenBank/DDBJ databases">
        <authorList>
            <person name="Peterson S.W."/>
        </authorList>
    </citation>
    <scope>NUCLEOTIDE SEQUENCE [LARGE SCALE GENOMIC DNA]</scope>
    <source>
        <strain evidence="3 4">2B3F</strain>
    </source>
</reference>
<keyword evidence="2" id="KW-0472">Membrane</keyword>
<feature type="transmembrane region" description="Helical" evidence="2">
    <location>
        <begin position="66"/>
        <end position="87"/>
    </location>
</feature>
<dbReference type="AlphaFoldDB" id="A0A1R4IDF7"/>
<sequence>MSHPAQSAQTATTQVTVTEDGRVLNDPTHAEVPGHGNSPGAWAMCALVVVGFAAGAIGLFIDQMMIVWIGIAVALVGVVVGVVSGSAGSGSRH</sequence>